<dbReference type="HAMAP" id="MF_00147_B">
    <property type="entry name" value="TIM_B"/>
    <property type="match status" value="1"/>
</dbReference>
<comment type="subcellular location">
    <subcellularLocation>
        <location evidence="7 8">Cytoplasm</location>
    </subcellularLocation>
</comment>
<feature type="binding site" evidence="7">
    <location>
        <position position="173"/>
    </location>
    <ligand>
        <name>substrate</name>
    </ligand>
</feature>
<evidence type="ECO:0000256" key="4">
    <source>
        <dbReference type="ARBA" id="ARBA00022490"/>
    </source>
</evidence>
<dbReference type="GO" id="GO:0006096">
    <property type="term" value="P:glycolytic process"/>
    <property type="evidence" value="ECO:0007669"/>
    <property type="project" value="UniProtKB-UniRule"/>
</dbReference>
<feature type="binding site" evidence="7">
    <location>
        <begin position="9"/>
        <end position="11"/>
    </location>
    <ligand>
        <name>substrate</name>
    </ligand>
</feature>
<dbReference type="GO" id="GO:0005829">
    <property type="term" value="C:cytosol"/>
    <property type="evidence" value="ECO:0007669"/>
    <property type="project" value="TreeGrafter"/>
</dbReference>
<proteinExistence type="inferred from homology"/>
<gene>
    <name evidence="7" type="primary">tpiA</name>
    <name evidence="9" type="ORF">ENU72_03975</name>
</gene>
<accession>A0A7V4E2H7</accession>
<dbReference type="InterPro" id="IPR013785">
    <property type="entry name" value="Aldolase_TIM"/>
</dbReference>
<evidence type="ECO:0000256" key="2">
    <source>
        <dbReference type="ARBA" id="ARBA00007422"/>
    </source>
</evidence>
<dbReference type="CDD" id="cd00311">
    <property type="entry name" value="TIM"/>
    <property type="match status" value="1"/>
</dbReference>
<dbReference type="Pfam" id="PF00121">
    <property type="entry name" value="TIM"/>
    <property type="match status" value="1"/>
</dbReference>
<dbReference type="GO" id="GO:0046166">
    <property type="term" value="P:glyceraldehyde-3-phosphate biosynthetic process"/>
    <property type="evidence" value="ECO:0007669"/>
    <property type="project" value="TreeGrafter"/>
</dbReference>
<reference evidence="9" key="1">
    <citation type="journal article" date="2020" name="mSystems">
        <title>Genome- and Community-Level Interaction Insights into Carbon Utilization and Element Cycling Functions of Hydrothermarchaeota in Hydrothermal Sediment.</title>
        <authorList>
            <person name="Zhou Z."/>
            <person name="Liu Y."/>
            <person name="Xu W."/>
            <person name="Pan J."/>
            <person name="Luo Z.H."/>
            <person name="Li M."/>
        </authorList>
    </citation>
    <scope>NUCLEOTIDE SEQUENCE [LARGE SCALE GENOMIC DNA]</scope>
    <source>
        <strain evidence="9">SpSt-695</strain>
    </source>
</reference>
<dbReference type="GO" id="GO:0004807">
    <property type="term" value="F:triose-phosphate isomerase activity"/>
    <property type="evidence" value="ECO:0007669"/>
    <property type="project" value="UniProtKB-UniRule"/>
</dbReference>
<dbReference type="GO" id="GO:0019563">
    <property type="term" value="P:glycerol catabolic process"/>
    <property type="evidence" value="ECO:0007669"/>
    <property type="project" value="TreeGrafter"/>
</dbReference>
<dbReference type="AlphaFoldDB" id="A0A7V4E2H7"/>
<feature type="binding site" evidence="7">
    <location>
        <begin position="234"/>
        <end position="235"/>
    </location>
    <ligand>
        <name>substrate</name>
    </ligand>
</feature>
<keyword evidence="5 7" id="KW-0324">Glycolysis</keyword>
<comment type="pathway">
    <text evidence="7 8">Carbohydrate biosynthesis; gluconeogenesis.</text>
</comment>
<feature type="active site" description="Electrophile" evidence="7">
    <location>
        <position position="97"/>
    </location>
</feature>
<dbReference type="InterPro" id="IPR022896">
    <property type="entry name" value="TrioseP_Isoase_bac/euk"/>
</dbReference>
<evidence type="ECO:0000313" key="9">
    <source>
        <dbReference type="EMBL" id="HGK54163.1"/>
    </source>
</evidence>
<dbReference type="FunFam" id="3.20.20.70:FF:000016">
    <property type="entry name" value="Triosephosphate isomerase"/>
    <property type="match status" value="1"/>
</dbReference>
<dbReference type="GO" id="GO:0006094">
    <property type="term" value="P:gluconeogenesis"/>
    <property type="evidence" value="ECO:0007669"/>
    <property type="project" value="UniProtKB-UniRule"/>
</dbReference>
<comment type="similarity">
    <text evidence="2 7 8">Belongs to the triosephosphate isomerase family.</text>
</comment>
<evidence type="ECO:0000256" key="8">
    <source>
        <dbReference type="RuleBase" id="RU363013"/>
    </source>
</evidence>
<keyword evidence="4 7" id="KW-0963">Cytoplasm</keyword>
<dbReference type="InterPro" id="IPR000652">
    <property type="entry name" value="Triosephosphate_isomerase"/>
</dbReference>
<dbReference type="UniPathway" id="UPA00109">
    <property type="reaction ID" value="UER00189"/>
</dbReference>
<evidence type="ECO:0000256" key="6">
    <source>
        <dbReference type="ARBA" id="ARBA00023235"/>
    </source>
</evidence>
<evidence type="ECO:0000256" key="5">
    <source>
        <dbReference type="ARBA" id="ARBA00023152"/>
    </source>
</evidence>
<comment type="pathway">
    <text evidence="1 7 8">Carbohydrate degradation; glycolysis; D-glyceraldehyde 3-phosphate from glycerone phosphate: step 1/1.</text>
</comment>
<keyword evidence="6 7" id="KW-0413">Isomerase</keyword>
<dbReference type="PANTHER" id="PTHR21139">
    <property type="entry name" value="TRIOSEPHOSPHATE ISOMERASE"/>
    <property type="match status" value="1"/>
</dbReference>
<evidence type="ECO:0000256" key="7">
    <source>
        <dbReference type="HAMAP-Rule" id="MF_00147"/>
    </source>
</evidence>
<dbReference type="PROSITE" id="PS51440">
    <property type="entry name" value="TIM_2"/>
    <property type="match status" value="1"/>
</dbReference>
<organism evidence="9">
    <name type="scientific">candidate division WOR-3 bacterium</name>
    <dbReference type="NCBI Taxonomy" id="2052148"/>
    <lineage>
        <taxon>Bacteria</taxon>
        <taxon>Bacteria division WOR-3</taxon>
    </lineage>
</organism>
<dbReference type="EMBL" id="DTDP01000183">
    <property type="protein sequence ID" value="HGK54163.1"/>
    <property type="molecule type" value="Genomic_DNA"/>
</dbReference>
<dbReference type="InterPro" id="IPR035990">
    <property type="entry name" value="TIM_sf"/>
</dbReference>
<dbReference type="SUPFAM" id="SSF51351">
    <property type="entry name" value="Triosephosphate isomerase (TIM)"/>
    <property type="match status" value="1"/>
</dbReference>
<comment type="caution">
    <text evidence="9">The sequence shown here is derived from an EMBL/GenBank/DDBJ whole genome shotgun (WGS) entry which is preliminary data.</text>
</comment>
<feature type="binding site" evidence="7">
    <location>
        <position position="213"/>
    </location>
    <ligand>
        <name>substrate</name>
    </ligand>
</feature>
<dbReference type="UniPathway" id="UPA00138"/>
<dbReference type="NCBIfam" id="TIGR00419">
    <property type="entry name" value="tim"/>
    <property type="match status" value="1"/>
</dbReference>
<dbReference type="PANTHER" id="PTHR21139:SF42">
    <property type="entry name" value="TRIOSEPHOSPHATE ISOMERASE"/>
    <property type="match status" value="1"/>
</dbReference>
<name>A0A7V4E2H7_UNCW3</name>
<dbReference type="InterPro" id="IPR020861">
    <property type="entry name" value="Triosephosphate_isomerase_AS"/>
</dbReference>
<dbReference type="Gene3D" id="3.20.20.70">
    <property type="entry name" value="Aldolase class I"/>
    <property type="match status" value="1"/>
</dbReference>
<evidence type="ECO:0000256" key="3">
    <source>
        <dbReference type="ARBA" id="ARBA00022432"/>
    </source>
</evidence>
<dbReference type="EC" id="5.3.1.1" evidence="7 8"/>
<dbReference type="PROSITE" id="PS00171">
    <property type="entry name" value="TIM_1"/>
    <property type="match status" value="1"/>
</dbReference>
<comment type="catalytic activity">
    <reaction evidence="7 8">
        <text>D-glyceraldehyde 3-phosphate = dihydroxyacetone phosphate</text>
        <dbReference type="Rhea" id="RHEA:18585"/>
        <dbReference type="ChEBI" id="CHEBI:57642"/>
        <dbReference type="ChEBI" id="CHEBI:59776"/>
        <dbReference type="EC" id="5.3.1.1"/>
    </reaction>
</comment>
<keyword evidence="3 7" id="KW-0312">Gluconeogenesis</keyword>
<comment type="function">
    <text evidence="7">Involved in the gluconeogenesis. Catalyzes stereospecifically the conversion of dihydroxyacetone phosphate (DHAP) to D-glyceraldehyde-3-phosphate (G3P).</text>
</comment>
<feature type="active site" description="Proton acceptor" evidence="7">
    <location>
        <position position="167"/>
    </location>
</feature>
<sequence length="255" mass="28803">MRKILLAGNWKMYKGIKETEIFIKELKEEIDEEIFEKSDIAICPPFTSLYIASNLLKDSKIFLGAQNVFYEKEGAYTGEISPKMLKEIGVKYVIVGHSERREIGKEDDEMIAKKVKAVIDEDMIPILCVGEKLEEREKGIEKEIVEKQIISGLKFLTQRDEFVIAYEPVWAIGTGKTATPEIAGEMQGFIREKIGEIFGKDKAEKTRILYGGSIKPENIEELIKHPEIDGGLIGGASLKKESFLSIIKNSIRSLK</sequence>
<comment type="subunit">
    <text evidence="7 8">Homodimer.</text>
</comment>
<protein>
    <recommendedName>
        <fullName evidence="7 8">Triosephosphate isomerase</fullName>
        <shortName evidence="7">TIM</shortName>
        <shortName evidence="7">TPI</shortName>
        <ecNumber evidence="7 8">5.3.1.1</ecNumber>
    </recommendedName>
    <alternativeName>
        <fullName evidence="7">Triose-phosphate isomerase</fullName>
    </alternativeName>
</protein>
<evidence type="ECO:0000256" key="1">
    <source>
        <dbReference type="ARBA" id="ARBA00004680"/>
    </source>
</evidence>